<dbReference type="OrthoDB" id="5553410at2759"/>
<dbReference type="Proteomes" id="UP000002748">
    <property type="component" value="Unassembled WGS sequence"/>
</dbReference>
<evidence type="ECO:0000313" key="5">
    <source>
        <dbReference type="Proteomes" id="UP000002748"/>
    </source>
</evidence>
<keyword evidence="1" id="KW-0175">Coiled coil</keyword>
<evidence type="ECO:0000256" key="3">
    <source>
        <dbReference type="SAM" id="Phobius"/>
    </source>
</evidence>
<dbReference type="EMBL" id="ALBS01000145">
    <property type="protein sequence ID" value="EJT49825.1"/>
    <property type="molecule type" value="Genomic_DNA"/>
</dbReference>
<feature type="region of interest" description="Disordered" evidence="2">
    <location>
        <begin position="449"/>
        <end position="471"/>
    </location>
</feature>
<keyword evidence="3" id="KW-1133">Transmembrane helix</keyword>
<dbReference type="RefSeq" id="XP_014181075.1">
    <property type="nucleotide sequence ID" value="XM_014325600.1"/>
</dbReference>
<feature type="transmembrane region" description="Helical" evidence="3">
    <location>
        <begin position="144"/>
        <end position="163"/>
    </location>
</feature>
<protein>
    <submittedName>
        <fullName evidence="4">Uncharacterized protein</fullName>
    </submittedName>
</protein>
<feature type="coiled-coil region" evidence="1">
    <location>
        <begin position="532"/>
        <end position="559"/>
    </location>
</feature>
<dbReference type="VEuPathDB" id="FungiDB:A1Q1_00977"/>
<sequence length="772" mass="86687">MQRVPQDQVDVRSRSSTRSPMRSLHRLGLKGNLGDVYIQIFGKDGSYIQLATFPHPKKEEVVVKLPLDPPLKSGFEARPLLFRWKKEAFAKYNVPEVPPIRYFKRPPMFPFILPAGVALLGWFFCAYAPGSTADACRAWIDRVLGRYTLAITGWFAAIMHFLIEPAYMASQLKKHDTPLGPSLKWILWTVLFGFGAIDAFWECILYEKIRHVYKQTDVGDIGPNVVEEVTVEKKTHIGATDVLEAPGGFRFFNDLWPMVLQPYLNDKRDFKEDSYGGGYVIHPLVSIAEPMLTHQRMLEPGLRIVDLSVDLAIAVEVTCDTHKLKWLIPLADVEHNTPHTFGHLEPERHPKQPTMPDTCHPHTRSPLRHTPPLSHVAAPSPQRLRFQLTIVHHHLDVSTLHSIDSSTAVQLTSSINRYQDETHCRCQCGPFLTPQAPIDEDGFVVVSDDNSEENFSTPNNGPATPTTPSPLSRQDIAEVFASSFTQLIRDSEVKAASQTAAAVANAVAKVRAELQKDIEALHETQLSLSLSLERVELKAEQAEQRAAEAEAQLEEIKDNCLCNGGNISKTICHLERRLDVTTNHCYDLERRMNSGDSLTVVHRNVNAVNLQTHKEESNKRLTALETRTKALECTCETLEKRTAPPRFNSMPITQPVQPIQPLSGFQGGADIALRRVEQRLNDDLRRKQEKLDSLSAQLKTERARSDSMFVKVAAMSLVLRGGPLPTEDGKVLQKVSSWLDRFKAKTSDPRLRERADGYITKINEKMVGTSTA</sequence>
<feature type="region of interest" description="Disordered" evidence="2">
    <location>
        <begin position="1"/>
        <end position="22"/>
    </location>
</feature>
<feature type="coiled-coil region" evidence="1">
    <location>
        <begin position="677"/>
        <end position="704"/>
    </location>
</feature>
<dbReference type="KEGG" id="tasa:A1Q1_00977"/>
<keyword evidence="3" id="KW-0472">Membrane</keyword>
<feature type="region of interest" description="Disordered" evidence="2">
    <location>
        <begin position="342"/>
        <end position="374"/>
    </location>
</feature>
<evidence type="ECO:0000256" key="1">
    <source>
        <dbReference type="SAM" id="Coils"/>
    </source>
</evidence>
<feature type="transmembrane region" description="Helical" evidence="3">
    <location>
        <begin position="108"/>
        <end position="129"/>
    </location>
</feature>
<dbReference type="HOGENOM" id="CLU_362148_0_0_1"/>
<accession>J4UEU2</accession>
<evidence type="ECO:0000313" key="4">
    <source>
        <dbReference type="EMBL" id="EJT49825.1"/>
    </source>
</evidence>
<organism evidence="4 5">
    <name type="scientific">Trichosporon asahii var. asahii (strain ATCC 90039 / CBS 2479 / JCM 2466 / KCTC 7840 / NBRC 103889/ NCYC 2677 / UAMH 7654)</name>
    <name type="common">Yeast</name>
    <dbReference type="NCBI Taxonomy" id="1186058"/>
    <lineage>
        <taxon>Eukaryota</taxon>
        <taxon>Fungi</taxon>
        <taxon>Dikarya</taxon>
        <taxon>Basidiomycota</taxon>
        <taxon>Agaricomycotina</taxon>
        <taxon>Tremellomycetes</taxon>
        <taxon>Trichosporonales</taxon>
        <taxon>Trichosporonaceae</taxon>
        <taxon>Trichosporon</taxon>
    </lineage>
</organism>
<dbReference type="AlphaFoldDB" id="J4UEU2"/>
<dbReference type="GeneID" id="25984491"/>
<keyword evidence="3" id="KW-0812">Transmembrane</keyword>
<reference evidence="4 5" key="1">
    <citation type="journal article" date="2012" name="Eukaryot. Cell">
        <title>Draft genome sequence of CBS 2479, the standard type strain of Trichosporon asahii.</title>
        <authorList>
            <person name="Yang R.Y."/>
            <person name="Li H.T."/>
            <person name="Zhu H."/>
            <person name="Zhou G.P."/>
            <person name="Wang M."/>
            <person name="Wang L."/>
        </authorList>
    </citation>
    <scope>NUCLEOTIDE SEQUENCE [LARGE SCALE GENOMIC DNA]</scope>
    <source>
        <strain evidence="5">ATCC 90039 / CBS 2479 / JCM 2466 / KCTC 7840 / NCYC 2677 / UAMH 7654</strain>
    </source>
</reference>
<evidence type="ECO:0000256" key="2">
    <source>
        <dbReference type="SAM" id="MobiDB-lite"/>
    </source>
</evidence>
<proteinExistence type="predicted"/>
<comment type="caution">
    <text evidence="4">The sequence shown here is derived from an EMBL/GenBank/DDBJ whole genome shotgun (WGS) entry which is preliminary data.</text>
</comment>
<feature type="compositionally biased region" description="Low complexity" evidence="2">
    <location>
        <begin position="456"/>
        <end position="470"/>
    </location>
</feature>
<feature type="coiled-coil region" evidence="1">
    <location>
        <begin position="607"/>
        <end position="641"/>
    </location>
</feature>
<name>J4UEU2_TRIAS</name>
<gene>
    <name evidence="4" type="ORF">A1Q1_00977</name>
</gene>